<sequence>MLDGSLTALQKLCVLLGVYAWPRGENELFCDVAKDVDRKRKWRPWMVGSVVEVQWQDVKIRVDNREGGLWHTASMAAVSNSGRWRIVMAIHGGGRSEAMRVVQWTALAKWRDNGVGWSMKKEV</sequence>
<keyword evidence="2" id="KW-1185">Reference proteome</keyword>
<organism evidence="1 2">
    <name type="scientific">Vitis vinifera</name>
    <name type="common">Grape</name>
    <dbReference type="NCBI Taxonomy" id="29760"/>
    <lineage>
        <taxon>Eukaryota</taxon>
        <taxon>Viridiplantae</taxon>
        <taxon>Streptophyta</taxon>
        <taxon>Embryophyta</taxon>
        <taxon>Tracheophyta</taxon>
        <taxon>Spermatophyta</taxon>
        <taxon>Magnoliopsida</taxon>
        <taxon>eudicotyledons</taxon>
        <taxon>Gunneridae</taxon>
        <taxon>Pentapetalae</taxon>
        <taxon>rosids</taxon>
        <taxon>Vitales</taxon>
        <taxon>Vitaceae</taxon>
        <taxon>Viteae</taxon>
        <taxon>Vitis</taxon>
    </lineage>
</organism>
<dbReference type="Proteomes" id="UP001227230">
    <property type="component" value="Chromosome 16"/>
</dbReference>
<gene>
    <name evidence="1" type="ORF">VitviT2T_024330</name>
</gene>
<dbReference type="EMBL" id="CP126663">
    <property type="protein sequence ID" value="WKA06432.1"/>
    <property type="molecule type" value="Genomic_DNA"/>
</dbReference>
<evidence type="ECO:0000313" key="2">
    <source>
        <dbReference type="Proteomes" id="UP001227230"/>
    </source>
</evidence>
<name>A0ABY9DG94_VITVI</name>
<proteinExistence type="predicted"/>
<evidence type="ECO:0000313" key="1">
    <source>
        <dbReference type="EMBL" id="WKA06432.1"/>
    </source>
</evidence>
<protein>
    <submittedName>
        <fullName evidence="1">Uncharacterized protein</fullName>
    </submittedName>
</protein>
<accession>A0ABY9DG94</accession>
<reference evidence="1 2" key="1">
    <citation type="journal article" date="2023" name="Hortic Res">
        <title>The complete reference genome for grapevine (Vitis vinifera L.) genetics and breeding.</title>
        <authorList>
            <person name="Shi X."/>
            <person name="Cao S."/>
            <person name="Wang X."/>
            <person name="Huang S."/>
            <person name="Wang Y."/>
            <person name="Liu Z."/>
            <person name="Liu W."/>
            <person name="Leng X."/>
            <person name="Peng Y."/>
            <person name="Wang N."/>
            <person name="Wang Y."/>
            <person name="Ma Z."/>
            <person name="Xu X."/>
            <person name="Zhang F."/>
            <person name="Xue H."/>
            <person name="Zhong H."/>
            <person name="Wang Y."/>
            <person name="Zhang K."/>
            <person name="Velt A."/>
            <person name="Avia K."/>
            <person name="Holtgrawe D."/>
            <person name="Grimplet J."/>
            <person name="Matus J.T."/>
            <person name="Ware D."/>
            <person name="Wu X."/>
            <person name="Wang H."/>
            <person name="Liu C."/>
            <person name="Fang Y."/>
            <person name="Rustenholz C."/>
            <person name="Cheng Z."/>
            <person name="Xiao H."/>
            <person name="Zhou Y."/>
        </authorList>
    </citation>
    <scope>NUCLEOTIDE SEQUENCE [LARGE SCALE GENOMIC DNA]</scope>
    <source>
        <strain evidence="2">cv. Pinot noir / PN40024</strain>
        <tissue evidence="1">Leaf</tissue>
    </source>
</reference>